<dbReference type="Pfam" id="PF04740">
    <property type="entry name" value="LXG"/>
    <property type="match status" value="1"/>
</dbReference>
<gene>
    <name evidence="4" type="ORF">B4099_3750</name>
</gene>
<sequence length="422" mass="46423">MKIADNFTTLFESLSTQLSSHIVSFQSEVDSSNAAHLDSDYLKDEQTKLNDQYSKVSESHSNIKAIIQKISDISSLTPPSLSDAANDKKTAVQLIQKTEDKLHSFTSKGKNDAAKMDDLLDQLEAILQDVGKLDKGNRFSEYYNGSAKAELVTLNKAISQFNDVKTLVSETAKGYKLLQVAKNAGLQTEVVNINGKKYYRIYATKEALEKLGINPDQEAIRQLNKGLPKNNKKPNAKQLKRAENNKATLKYATKKKGQSGWSKTGEEAIQKYKQLEYWDDKPDLKFIFKSIGKATVKGAKDALKDAVNLKPFLKSRSLSKALGPVGSGLSYYSNYHDAKDDGLNVKKAAARATVDTGVDLAVSGAIQGGLTTAFGLAFPGIGLVVGYGLSLAIVYLINNRTKDAYGRERKDSIMDKLKSWYH</sequence>
<comment type="similarity">
    <text evidence="1">In the N-terminal section; belongs to the LXG family.</text>
</comment>
<evidence type="ECO:0000313" key="5">
    <source>
        <dbReference type="Proteomes" id="UP000075304"/>
    </source>
</evidence>
<reference evidence="4 5" key="1">
    <citation type="submission" date="2016-01" db="EMBL/GenBank/DDBJ databases">
        <title>Genome Sequences of Twelve Sporeforming Bacillus Species Isolated from Foods.</title>
        <authorList>
            <person name="Berendsen E.M."/>
            <person name="Wells-Bennik M.H."/>
            <person name="Krawcyk A.O."/>
            <person name="De Jong A."/>
            <person name="Holsappel S."/>
            <person name="Eijlander R.T."/>
            <person name="Kuipers O.P."/>
        </authorList>
    </citation>
    <scope>NUCLEOTIDE SEQUENCE [LARGE SCALE GENOMIC DNA]</scope>
    <source>
        <strain evidence="4 5">B4099</strain>
    </source>
</reference>
<evidence type="ECO:0000256" key="1">
    <source>
        <dbReference type="ARBA" id="ARBA00034117"/>
    </source>
</evidence>
<dbReference type="InterPro" id="IPR006829">
    <property type="entry name" value="LXG_dom"/>
</dbReference>
<organism evidence="4 5">
    <name type="scientific">Heyndrickxia coagulans</name>
    <name type="common">Weizmannia coagulans</name>
    <dbReference type="NCBI Taxonomy" id="1398"/>
    <lineage>
        <taxon>Bacteria</taxon>
        <taxon>Bacillati</taxon>
        <taxon>Bacillota</taxon>
        <taxon>Bacilli</taxon>
        <taxon>Bacillales</taxon>
        <taxon>Bacillaceae</taxon>
        <taxon>Heyndrickxia</taxon>
    </lineage>
</organism>
<name>A0A150K6S3_HEYCO</name>
<evidence type="ECO:0000259" key="3">
    <source>
        <dbReference type="Pfam" id="PF04740"/>
    </source>
</evidence>
<keyword evidence="2" id="KW-0812">Transmembrane</keyword>
<dbReference type="AlphaFoldDB" id="A0A150K6S3"/>
<protein>
    <recommendedName>
        <fullName evidence="3">LXG domain-containing protein</fullName>
    </recommendedName>
</protein>
<comment type="caution">
    <text evidence="4">The sequence shown here is derived from an EMBL/GenBank/DDBJ whole genome shotgun (WGS) entry which is preliminary data.</text>
</comment>
<accession>A0A150K6S3</accession>
<evidence type="ECO:0000313" key="4">
    <source>
        <dbReference type="EMBL" id="KYC64928.1"/>
    </source>
</evidence>
<proteinExistence type="inferred from homology"/>
<feature type="domain" description="LXG" evidence="3">
    <location>
        <begin position="3"/>
        <end position="133"/>
    </location>
</feature>
<keyword evidence="2" id="KW-0472">Membrane</keyword>
<keyword evidence="2" id="KW-1133">Transmembrane helix</keyword>
<evidence type="ECO:0000256" key="2">
    <source>
        <dbReference type="SAM" id="Phobius"/>
    </source>
</evidence>
<feature type="transmembrane region" description="Helical" evidence="2">
    <location>
        <begin position="376"/>
        <end position="397"/>
    </location>
</feature>
<dbReference type="Proteomes" id="UP000075304">
    <property type="component" value="Unassembled WGS sequence"/>
</dbReference>
<dbReference type="EMBL" id="LQYI01000095">
    <property type="protein sequence ID" value="KYC64928.1"/>
    <property type="molecule type" value="Genomic_DNA"/>
</dbReference>
<dbReference type="PATRIC" id="fig|1398.25.peg.484"/>